<organism evidence="1 2">
    <name type="scientific">Palpita vitrealis nucleopolyhedrovirus</name>
    <dbReference type="NCBI Taxonomy" id="2951960"/>
    <lineage>
        <taxon>Viruses</taxon>
        <taxon>Viruses incertae sedis</taxon>
        <taxon>Naldaviricetes</taxon>
        <taxon>Lefavirales</taxon>
        <taxon>Baculoviridae</taxon>
        <taxon>Alphabaculovirus</taxon>
        <taxon>Alphabaculovirus pavitrealis</taxon>
    </lineage>
</organism>
<dbReference type="InterPro" id="IPR004283">
    <property type="entry name" value="Lef-2"/>
</dbReference>
<dbReference type="GO" id="GO:0019083">
    <property type="term" value="P:viral transcription"/>
    <property type="evidence" value="ECO:0007669"/>
    <property type="project" value="InterPro"/>
</dbReference>
<keyword evidence="2" id="KW-1185">Reference proteome</keyword>
<reference evidence="1" key="1">
    <citation type="journal article" date="2022" name="J. Invertebr. Pathol.">
        <title>Identification of a new nucleopolyhedrovirus isolated from the olive leaf moth, Palpita vitrealis, from two locations in Egypt.</title>
        <authorList>
            <person name="El-Salamouny S."/>
            <person name="Wennmann J.T."/>
            <person name="Kleespies R.G."/>
            <person name="Richert-Poggeler K.R."/>
            <person name="Mansour A."/>
            <person name="Awad M."/>
            <person name="Agamy E."/>
            <person name="Salama R."/>
            <person name="Jehle J.A."/>
        </authorList>
    </citation>
    <scope>NUCLEOTIDE SEQUENCE</scope>
    <source>
        <strain evidence="1">Giza 2005</strain>
    </source>
</reference>
<protein>
    <submittedName>
        <fullName evidence="1">Lef-2</fullName>
    </submittedName>
</protein>
<dbReference type="Pfam" id="PF03041">
    <property type="entry name" value="Baculo_LEF-2"/>
    <property type="match status" value="1"/>
</dbReference>
<dbReference type="Proteomes" id="UP001256712">
    <property type="component" value="Segment"/>
</dbReference>
<dbReference type="EMBL" id="OL685370">
    <property type="protein sequence ID" value="USC25991.1"/>
    <property type="molecule type" value="Genomic_DNA"/>
</dbReference>
<proteinExistence type="predicted"/>
<evidence type="ECO:0000313" key="1">
    <source>
        <dbReference type="EMBL" id="USC25991.1"/>
    </source>
</evidence>
<accession>A0AAE9LNM7</accession>
<sequence>MTQDVQFKIWSPSIKLSCVDKTATYLINPDDFIDKLTLTPYTIFYNGGVLVSIAGLRLYMLLTMQPHVQEVKTEKIKRRSKKNICLQKEKSIIDMLKKFKTPPCIDKILGDMKSNSARGGMYRKRFILNCYIGSVVSCVKCQNRCLIDAMTQFYNHDSKCVGEIMHLFVKCEEIYKPPNCNKMKTVDKLCPYDGKCKGLNPICNY</sequence>
<evidence type="ECO:0000313" key="2">
    <source>
        <dbReference type="Proteomes" id="UP001256712"/>
    </source>
</evidence>
<name>A0AAE9LNM7_9ABAC</name>